<accession>A0A3D9SQN5</accession>
<evidence type="ECO:0000313" key="2">
    <source>
        <dbReference type="EMBL" id="REE98272.1"/>
    </source>
</evidence>
<dbReference type="AlphaFoldDB" id="A0A3D9SQN5"/>
<sequence>MIAARVVEDFVDRFARAWAHGGSAAMLTEFAPAVRPDSRFVQPLEKALVGPDDLRAFFGRVYTLIPDLRGRVVRWAAHDDGVMIELELYGTLGGRPVRWSGCDRILLDAEGRIVERRAYFDPSPLVLTVLRRPRAWRSWWASGLAVPGR</sequence>
<reference evidence="2 3" key="1">
    <citation type="submission" date="2018-08" db="EMBL/GenBank/DDBJ databases">
        <title>Sequencing the genomes of 1000 actinobacteria strains.</title>
        <authorList>
            <person name="Klenk H.-P."/>
        </authorList>
    </citation>
    <scope>NUCLEOTIDE SEQUENCE [LARGE SCALE GENOMIC DNA]</scope>
    <source>
        <strain evidence="2 3">DSM 43927</strain>
    </source>
</reference>
<dbReference type="InterPro" id="IPR037401">
    <property type="entry name" value="SnoaL-like"/>
</dbReference>
<dbReference type="RefSeq" id="WP_116023751.1">
    <property type="nucleotide sequence ID" value="NZ_QTTT01000001.1"/>
</dbReference>
<feature type="domain" description="SnoaL-like" evidence="1">
    <location>
        <begin position="11"/>
        <end position="115"/>
    </location>
</feature>
<proteinExistence type="predicted"/>
<organism evidence="2 3">
    <name type="scientific">Thermomonospora umbrina</name>
    <dbReference type="NCBI Taxonomy" id="111806"/>
    <lineage>
        <taxon>Bacteria</taxon>
        <taxon>Bacillati</taxon>
        <taxon>Actinomycetota</taxon>
        <taxon>Actinomycetes</taxon>
        <taxon>Streptosporangiales</taxon>
        <taxon>Thermomonosporaceae</taxon>
        <taxon>Thermomonospora</taxon>
    </lineage>
</organism>
<evidence type="ECO:0000259" key="1">
    <source>
        <dbReference type="Pfam" id="PF12680"/>
    </source>
</evidence>
<comment type="caution">
    <text evidence="2">The sequence shown here is derived from an EMBL/GenBank/DDBJ whole genome shotgun (WGS) entry which is preliminary data.</text>
</comment>
<keyword evidence="3" id="KW-1185">Reference proteome</keyword>
<dbReference type="Pfam" id="PF12680">
    <property type="entry name" value="SnoaL_2"/>
    <property type="match status" value="1"/>
</dbReference>
<name>A0A3D9SQN5_9ACTN</name>
<dbReference type="Gene3D" id="3.10.450.50">
    <property type="match status" value="1"/>
</dbReference>
<protein>
    <submittedName>
        <fullName evidence="2">SnoaL-like protein</fullName>
    </submittedName>
</protein>
<dbReference type="SUPFAM" id="SSF54427">
    <property type="entry name" value="NTF2-like"/>
    <property type="match status" value="1"/>
</dbReference>
<dbReference type="OrthoDB" id="8229984at2"/>
<dbReference type="EMBL" id="QTTT01000001">
    <property type="protein sequence ID" value="REE98272.1"/>
    <property type="molecule type" value="Genomic_DNA"/>
</dbReference>
<gene>
    <name evidence="2" type="ORF">DFJ69_3756</name>
</gene>
<dbReference type="Proteomes" id="UP000256661">
    <property type="component" value="Unassembled WGS sequence"/>
</dbReference>
<dbReference type="InterPro" id="IPR032710">
    <property type="entry name" value="NTF2-like_dom_sf"/>
</dbReference>
<evidence type="ECO:0000313" key="3">
    <source>
        <dbReference type="Proteomes" id="UP000256661"/>
    </source>
</evidence>